<reference evidence="2" key="1">
    <citation type="submission" date="2014-11" db="EMBL/GenBank/DDBJ databases">
        <authorList>
            <person name="Otto D Thomas"/>
            <person name="Naeem Raeece"/>
        </authorList>
    </citation>
    <scope>NUCLEOTIDE SEQUENCE</scope>
</reference>
<evidence type="ECO:0000313" key="2">
    <source>
        <dbReference type="EMBL" id="CEM49406.1"/>
    </source>
</evidence>
<protein>
    <submittedName>
        <fullName evidence="2">Uncharacterized protein</fullName>
    </submittedName>
</protein>
<proteinExistence type="predicted"/>
<organism evidence="2">
    <name type="scientific">Chromera velia CCMP2878</name>
    <dbReference type="NCBI Taxonomy" id="1169474"/>
    <lineage>
        <taxon>Eukaryota</taxon>
        <taxon>Sar</taxon>
        <taxon>Alveolata</taxon>
        <taxon>Colpodellida</taxon>
        <taxon>Chromeraceae</taxon>
        <taxon>Chromera</taxon>
    </lineage>
</organism>
<feature type="compositionally biased region" description="Basic and acidic residues" evidence="1">
    <location>
        <begin position="66"/>
        <end position="82"/>
    </location>
</feature>
<sequence length="93" mass="10149">MRNALGVLRANLGGTGGGMANLGGLPRDAKQEMLLFMRNCFGPAGPSLHLLTAAIVRTTVSKRNREERLATREGENWGREMRMNPPKLNECIG</sequence>
<accession>A0A0G4HY20</accession>
<dbReference type="EMBL" id="CDMZ01004321">
    <property type="protein sequence ID" value="CEM49406.1"/>
    <property type="molecule type" value="Genomic_DNA"/>
</dbReference>
<gene>
    <name evidence="2" type="ORF">Cvel_1515</name>
</gene>
<evidence type="ECO:0000256" key="1">
    <source>
        <dbReference type="SAM" id="MobiDB-lite"/>
    </source>
</evidence>
<feature type="region of interest" description="Disordered" evidence="1">
    <location>
        <begin position="66"/>
        <end position="93"/>
    </location>
</feature>
<dbReference type="VEuPathDB" id="CryptoDB:Cvel_1515"/>
<name>A0A0G4HY20_9ALVE</name>
<dbReference type="AlphaFoldDB" id="A0A0G4HY20"/>